<organism evidence="2">
    <name type="scientific">Porcine reproductive and respiratory syndrome virus</name>
    <name type="common">PRRSV</name>
    <dbReference type="NCBI Taxonomy" id="28344"/>
    <lineage>
        <taxon>Viruses</taxon>
        <taxon>Riboviria</taxon>
        <taxon>Orthornavirae</taxon>
        <taxon>Pisuviricota</taxon>
        <taxon>Pisoniviricetes</taxon>
        <taxon>Nidovirales</taxon>
        <taxon>Arnidovirineae</taxon>
        <taxon>Arteriviridae</taxon>
        <taxon>Variarterivirinae</taxon>
        <taxon>Betaarterivirus</taxon>
        <taxon>Ampobartevirus</taxon>
        <taxon>Betaarterivirus americense</taxon>
    </lineage>
</organism>
<feature type="transmembrane region" description="Helical" evidence="1">
    <location>
        <begin position="14"/>
        <end position="34"/>
    </location>
</feature>
<feature type="transmembrane region" description="Helical" evidence="1">
    <location>
        <begin position="41"/>
        <end position="65"/>
    </location>
</feature>
<dbReference type="InterPro" id="IPR001332">
    <property type="entry name" value="Arteri_GP5"/>
</dbReference>
<dbReference type="Pfam" id="PF00951">
    <property type="entry name" value="Arteri_Gl"/>
    <property type="match status" value="1"/>
</dbReference>
<sequence length="175" mass="19134">MGSSIDDFCNDSTAVQKVLLAFSITYTPIMIYALKVSRGRLLGLLHLLIFLNCAFTFGYMTFVHFQSTNKVALTMGAAVALLWGVYSAIETWKFIISRCRLCLLGRKYILAPAHHVESAAGFHPITASDNHAFVVRRPGSTTVNGTLVPGLKSLVLGGRKAVKRGVVNLVKYAKQ</sequence>
<keyword evidence="1" id="KW-1133">Transmembrane helix</keyword>
<dbReference type="EMBL" id="MN865541">
    <property type="protein sequence ID" value="QNL10266.1"/>
    <property type="molecule type" value="Genomic_RNA"/>
</dbReference>
<evidence type="ECO:0000313" key="2">
    <source>
        <dbReference type="EMBL" id="QNL10266.1"/>
    </source>
</evidence>
<reference evidence="2" key="1">
    <citation type="journal article" date="2020" name="J. Clin. Microbiol.">
        <title>Whole genome sequencing of porcine reproductive and respiratory syndrome virus (PRRSV) from field clinical samples improves the genomic surveillance of the virus.</title>
        <authorList>
            <person name="Lalonde C."/>
            <person name="Provost C."/>
            <person name="Gagnon C.A."/>
        </authorList>
    </citation>
    <scope>NUCLEOTIDE SEQUENCE</scope>
    <source>
        <strain evidence="2">2078481</strain>
    </source>
</reference>
<gene>
    <name evidence="2" type="primary">ORF6</name>
</gene>
<feature type="transmembrane region" description="Helical" evidence="1">
    <location>
        <begin position="71"/>
        <end position="89"/>
    </location>
</feature>
<proteinExistence type="predicted"/>
<dbReference type="GO" id="GO:0019031">
    <property type="term" value="C:viral envelope"/>
    <property type="evidence" value="ECO:0007669"/>
    <property type="project" value="InterPro"/>
</dbReference>
<organismHost>
    <name type="scientific">Sus scrofa</name>
    <name type="common">Pig</name>
    <dbReference type="NCBI Taxonomy" id="9823"/>
</organismHost>
<name>A0A7G8YZ91_PRRSV</name>
<keyword evidence="1" id="KW-0812">Transmembrane</keyword>
<accession>A0A7G8YZ91</accession>
<protein>
    <submittedName>
        <fullName evidence="2">M</fullName>
    </submittedName>
</protein>
<keyword evidence="1" id="KW-0472">Membrane</keyword>
<evidence type="ECO:0000256" key="1">
    <source>
        <dbReference type="SAM" id="Phobius"/>
    </source>
</evidence>